<dbReference type="PANTHER" id="PTHR34857:SF2">
    <property type="entry name" value="SLL0384 PROTEIN"/>
    <property type="match status" value="1"/>
</dbReference>
<organism evidence="7 8">
    <name type="scientific">Peptostreptococcus stomatis DSM 17678</name>
    <dbReference type="NCBI Taxonomy" id="596315"/>
    <lineage>
        <taxon>Bacteria</taxon>
        <taxon>Bacillati</taxon>
        <taxon>Bacillota</taxon>
        <taxon>Clostridia</taxon>
        <taxon>Peptostreptococcales</taxon>
        <taxon>Peptostreptococcaceae</taxon>
        <taxon>Peptostreptococcus</taxon>
    </lineage>
</organism>
<keyword evidence="2" id="KW-1003">Cell membrane</keyword>
<evidence type="ECO:0000256" key="3">
    <source>
        <dbReference type="ARBA" id="ARBA00022692"/>
    </source>
</evidence>
<feature type="transmembrane region" description="Helical" evidence="6">
    <location>
        <begin position="83"/>
        <end position="101"/>
    </location>
</feature>
<evidence type="ECO:0000313" key="8">
    <source>
        <dbReference type="Proteomes" id="UP000003244"/>
    </source>
</evidence>
<keyword evidence="5 6" id="KW-0472">Membrane</keyword>
<feature type="transmembrane region" description="Helical" evidence="6">
    <location>
        <begin position="6"/>
        <end position="25"/>
    </location>
</feature>
<keyword evidence="3 6" id="KW-0812">Transmembrane</keyword>
<dbReference type="CDD" id="cd16914">
    <property type="entry name" value="EcfT"/>
    <property type="match status" value="1"/>
</dbReference>
<keyword evidence="4 6" id="KW-1133">Transmembrane helix</keyword>
<evidence type="ECO:0000256" key="4">
    <source>
        <dbReference type="ARBA" id="ARBA00022989"/>
    </source>
</evidence>
<dbReference type="PANTHER" id="PTHR34857">
    <property type="entry name" value="SLL0384 PROTEIN"/>
    <property type="match status" value="1"/>
</dbReference>
<evidence type="ECO:0000256" key="2">
    <source>
        <dbReference type="ARBA" id="ARBA00022475"/>
    </source>
</evidence>
<accession>E0E4L4</accession>
<feature type="transmembrane region" description="Helical" evidence="6">
    <location>
        <begin position="203"/>
        <end position="223"/>
    </location>
</feature>
<sequence length="224" mass="25238">MKSFRFDALTIILINAVMPIMCAVFPSQKMVVLTYFFATFILVASGNIRRILKVGGFVGVFLAIYILNEYYSFSAMISAWARMLLLFMPCFILAAVLIGSYKSSEVLSALQRLRLPKIFIIGITVTIRYIPTFYREFKIIKKAMNIRGVDFSVLHPIRTFEYLMVPQLFRCVALSTELTCAGLTKGISASNKRSSYFSSGFSLIDYAIFLMLILGYILIIGGLV</sequence>
<comment type="subcellular location">
    <subcellularLocation>
        <location evidence="1">Membrane</location>
        <topology evidence="1">Multi-pass membrane protein</topology>
    </subcellularLocation>
</comment>
<feature type="transmembrane region" description="Helical" evidence="6">
    <location>
        <begin position="54"/>
        <end position="71"/>
    </location>
</feature>
<dbReference type="InterPro" id="IPR051611">
    <property type="entry name" value="ECF_transporter_component"/>
</dbReference>
<dbReference type="Proteomes" id="UP000003244">
    <property type="component" value="Unassembled WGS sequence"/>
</dbReference>
<comment type="caution">
    <text evidence="7">The sequence shown here is derived from an EMBL/GenBank/DDBJ whole genome shotgun (WGS) entry which is preliminary data.</text>
</comment>
<gene>
    <name evidence="7" type="ORF">HMPREF0634_0148</name>
</gene>
<evidence type="ECO:0000256" key="6">
    <source>
        <dbReference type="SAM" id="Phobius"/>
    </source>
</evidence>
<name>E0E4L4_9FIRM</name>
<feature type="transmembrane region" description="Helical" evidence="6">
    <location>
        <begin position="32"/>
        <end position="48"/>
    </location>
</feature>
<dbReference type="GO" id="GO:0005886">
    <property type="term" value="C:plasma membrane"/>
    <property type="evidence" value="ECO:0007669"/>
    <property type="project" value="UniProtKB-ARBA"/>
</dbReference>
<dbReference type="AlphaFoldDB" id="E0E4L4"/>
<dbReference type="Pfam" id="PF02361">
    <property type="entry name" value="CbiQ"/>
    <property type="match status" value="1"/>
</dbReference>
<proteinExistence type="predicted"/>
<evidence type="ECO:0000256" key="5">
    <source>
        <dbReference type="ARBA" id="ARBA00023136"/>
    </source>
</evidence>
<feature type="transmembrane region" description="Helical" evidence="6">
    <location>
        <begin position="113"/>
        <end position="134"/>
    </location>
</feature>
<evidence type="ECO:0000256" key="1">
    <source>
        <dbReference type="ARBA" id="ARBA00004141"/>
    </source>
</evidence>
<reference evidence="7 8" key="1">
    <citation type="submission" date="2010-08" db="EMBL/GenBank/DDBJ databases">
        <authorList>
            <person name="Harkins D.M."/>
            <person name="Madupu R."/>
            <person name="Durkin A.S."/>
            <person name="Torralba M."/>
            <person name="Methe B."/>
            <person name="Sutton G.G."/>
            <person name="Nelson K.E."/>
        </authorList>
    </citation>
    <scope>NUCLEOTIDE SEQUENCE [LARGE SCALE GENOMIC DNA]</scope>
    <source>
        <strain evidence="7 8">DSM 17678</strain>
    </source>
</reference>
<dbReference type="EMBL" id="ADGQ01000068">
    <property type="protein sequence ID" value="EFM64171.1"/>
    <property type="molecule type" value="Genomic_DNA"/>
</dbReference>
<keyword evidence="8" id="KW-1185">Reference proteome</keyword>
<protein>
    <submittedName>
        <fullName evidence="7">Cobalt transport protein</fullName>
    </submittedName>
</protein>
<dbReference type="GeneID" id="84801229"/>
<dbReference type="STRING" id="596315.HMPREF0634_0148"/>
<dbReference type="eggNOG" id="COG0619">
    <property type="taxonomic scope" value="Bacteria"/>
</dbReference>
<evidence type="ECO:0000313" key="7">
    <source>
        <dbReference type="EMBL" id="EFM64171.1"/>
    </source>
</evidence>
<dbReference type="RefSeq" id="WP_007790686.1">
    <property type="nucleotide sequence ID" value="NZ_ADGQ01000068.1"/>
</dbReference>
<dbReference type="InterPro" id="IPR003339">
    <property type="entry name" value="ABC/ECF_trnsptr_transmembrane"/>
</dbReference>